<gene>
    <name evidence="9" type="ORF">PUMCH_000791</name>
</gene>
<keyword evidence="5 7" id="KW-0378">Hydrolase</keyword>
<dbReference type="RefSeq" id="XP_062875936.1">
    <property type="nucleotide sequence ID" value="XM_063019866.1"/>
</dbReference>
<dbReference type="Pfam" id="PF00443">
    <property type="entry name" value="UCH"/>
    <property type="match status" value="1"/>
</dbReference>
<dbReference type="Gene3D" id="3.90.70.10">
    <property type="entry name" value="Cysteine proteinases"/>
    <property type="match status" value="1"/>
</dbReference>
<sequence>MTTEDQLSFESLLDIATLNHTAEAVAGEIIEYYKKPVNIINVAISLLEMYKHQTRKLDKLGYCDYSMAYVCYRASGMSAQYCLETSSDSTMAVAMAQQLLATLRGVKETLARIKASLSSMKENSVSSTLDGRENWSVGLRYSDFISVEQLDSLVREHPLECLLLDFRTPNEFAYSHLNFLNVVNIPPMLLSQLLKKNPEATDADLEQKLSQALPYEMSQLFKNRHTYSVVVLYNLRYGLPSIDKFRSLKYLEDKSSLPKNSPFKNLIDILIWKNQYISSRLKMYPLILDGGMSQWHHKLGDKSIVSSASESTKNATKNTDQAVDSKKDNYLRNFADFFSAPRSKEHQLNYLPQIANSNNLFTSSRPSTSYQAPVRELALLKGLSEMLKQTNTGQKLPERSLDVPDVPDPYTMATSKSSATAKVSDQFGKLVTGLTNLGNSCYMNCVLQCLVATPQLTEFFFAITSEGKLEELSSFKKRINKENRLGTKGAVTITFVKLIEDMFCNQGKYFTPSSFKKIVGGYSPGLQFATKDQQDCIEFLNFILDSLHEDLNMIQAKSPEERAALLELSAEEEKTRELLPIRLASTIEWERYLKLNFSVIVDSFQGQYLSRLQCLVCKHTSTTFNSFSILSLPIPVPLSNSKRINLFDCLNFFTEKELLDGNNKWHCPSCKKFTRLTKEIVITRLPLILIIHFKRFSMNGARFQKLDTFIDYPVEETLDMTSYWPKVGSHFGSTAATSNIPVNAEKEYLQKLPPRGQEAPFKYKLYGVVNHYGNLTTGHYTSYVQKKNGAGQRGWYYFDDARVTPNCRPDKVLNANAYCLFFQRI</sequence>
<dbReference type="CDD" id="cd02674">
    <property type="entry name" value="Peptidase_C19R"/>
    <property type="match status" value="1"/>
</dbReference>
<dbReference type="Gene3D" id="3.40.250.10">
    <property type="entry name" value="Rhodanese-like domain"/>
    <property type="match status" value="1"/>
</dbReference>
<reference evidence="9 10" key="1">
    <citation type="submission" date="2023-10" db="EMBL/GenBank/DDBJ databases">
        <title>Draft Genome Sequence of Candida saopaulonensis from a very Premature Infant with Sepsis.</title>
        <authorList>
            <person name="Ning Y."/>
            <person name="Dai R."/>
            <person name="Xiao M."/>
            <person name="Xu Y."/>
            <person name="Yan Q."/>
            <person name="Zhang L."/>
        </authorList>
    </citation>
    <scope>NUCLEOTIDE SEQUENCE [LARGE SCALE GENOMIC DNA]</scope>
    <source>
        <strain evidence="9 10">19XY460</strain>
    </source>
</reference>
<dbReference type="GO" id="GO:0016579">
    <property type="term" value="P:protein deubiquitination"/>
    <property type="evidence" value="ECO:0007669"/>
    <property type="project" value="InterPro"/>
</dbReference>
<dbReference type="EC" id="3.4.19.12" evidence="7"/>
<dbReference type="EMBL" id="CP138894">
    <property type="protein sequence ID" value="WPK23550.1"/>
    <property type="molecule type" value="Genomic_DNA"/>
</dbReference>
<evidence type="ECO:0000256" key="7">
    <source>
        <dbReference type="RuleBase" id="RU366025"/>
    </source>
</evidence>
<comment type="catalytic activity">
    <reaction evidence="1 7">
        <text>Thiol-dependent hydrolysis of ester, thioester, amide, peptide and isopeptide bonds formed by the C-terminal Gly of ubiquitin (a 76-residue protein attached to proteins as an intracellular targeting signal).</text>
        <dbReference type="EC" id="3.4.19.12"/>
    </reaction>
</comment>
<dbReference type="SUPFAM" id="SSF52821">
    <property type="entry name" value="Rhodanese/Cell cycle control phosphatase"/>
    <property type="match status" value="1"/>
</dbReference>
<dbReference type="KEGG" id="asau:88171859"/>
<dbReference type="PANTHER" id="PTHR21646">
    <property type="entry name" value="UBIQUITIN CARBOXYL-TERMINAL HYDROLASE"/>
    <property type="match status" value="1"/>
</dbReference>
<evidence type="ECO:0000256" key="2">
    <source>
        <dbReference type="ARBA" id="ARBA00009085"/>
    </source>
</evidence>
<dbReference type="GeneID" id="88171859"/>
<keyword evidence="4 7" id="KW-0833">Ubl conjugation pathway</keyword>
<evidence type="ECO:0000313" key="9">
    <source>
        <dbReference type="EMBL" id="WPK23550.1"/>
    </source>
</evidence>
<evidence type="ECO:0000313" key="10">
    <source>
        <dbReference type="Proteomes" id="UP001338582"/>
    </source>
</evidence>
<dbReference type="AlphaFoldDB" id="A0AAX4H705"/>
<organism evidence="9 10">
    <name type="scientific">Australozyma saopauloensis</name>
    <dbReference type="NCBI Taxonomy" id="291208"/>
    <lineage>
        <taxon>Eukaryota</taxon>
        <taxon>Fungi</taxon>
        <taxon>Dikarya</taxon>
        <taxon>Ascomycota</taxon>
        <taxon>Saccharomycotina</taxon>
        <taxon>Pichiomycetes</taxon>
        <taxon>Metschnikowiaceae</taxon>
        <taxon>Australozyma</taxon>
    </lineage>
</organism>
<dbReference type="GO" id="GO:0004843">
    <property type="term" value="F:cysteine-type deubiquitinase activity"/>
    <property type="evidence" value="ECO:0007669"/>
    <property type="project" value="UniProtKB-UniRule"/>
</dbReference>
<dbReference type="PROSITE" id="PS50235">
    <property type="entry name" value="USP_3"/>
    <property type="match status" value="1"/>
</dbReference>
<evidence type="ECO:0000256" key="3">
    <source>
        <dbReference type="ARBA" id="ARBA00022670"/>
    </source>
</evidence>
<dbReference type="InterPro" id="IPR050185">
    <property type="entry name" value="Ub_carboxyl-term_hydrolase"/>
</dbReference>
<feature type="domain" description="USP" evidence="8">
    <location>
        <begin position="432"/>
        <end position="825"/>
    </location>
</feature>
<dbReference type="PROSITE" id="PS00973">
    <property type="entry name" value="USP_2"/>
    <property type="match status" value="1"/>
</dbReference>
<accession>A0AAX4H705</accession>
<keyword evidence="3 7" id="KW-0645">Protease</keyword>
<evidence type="ECO:0000256" key="1">
    <source>
        <dbReference type="ARBA" id="ARBA00000707"/>
    </source>
</evidence>
<name>A0AAX4H705_9ASCO</name>
<dbReference type="InterPro" id="IPR038765">
    <property type="entry name" value="Papain-like_cys_pep_sf"/>
</dbReference>
<protein>
    <recommendedName>
        <fullName evidence="7">Ubiquitin carboxyl-terminal hydrolase</fullName>
        <ecNumber evidence="7">3.4.19.12</ecNumber>
    </recommendedName>
</protein>
<dbReference type="InterPro" id="IPR001394">
    <property type="entry name" value="Peptidase_C19_UCH"/>
</dbReference>
<dbReference type="InterPro" id="IPR028889">
    <property type="entry name" value="USP"/>
</dbReference>
<keyword evidence="6 7" id="KW-0788">Thiol protease</keyword>
<dbReference type="Proteomes" id="UP001338582">
    <property type="component" value="Chromosome 1"/>
</dbReference>
<dbReference type="SUPFAM" id="SSF54001">
    <property type="entry name" value="Cysteine proteinases"/>
    <property type="match status" value="1"/>
</dbReference>
<comment type="similarity">
    <text evidence="2 7">Belongs to the peptidase C19 family.</text>
</comment>
<evidence type="ECO:0000256" key="5">
    <source>
        <dbReference type="ARBA" id="ARBA00022801"/>
    </source>
</evidence>
<evidence type="ECO:0000259" key="8">
    <source>
        <dbReference type="PROSITE" id="PS50235"/>
    </source>
</evidence>
<dbReference type="InterPro" id="IPR018200">
    <property type="entry name" value="USP_CS"/>
</dbReference>
<dbReference type="InterPro" id="IPR036873">
    <property type="entry name" value="Rhodanese-like_dom_sf"/>
</dbReference>
<dbReference type="PANTHER" id="PTHR21646:SF95">
    <property type="entry name" value="UBIQUITIN CARBOXYL-TERMINAL HYDROLASE 4-RELATED"/>
    <property type="match status" value="1"/>
</dbReference>
<proteinExistence type="inferred from homology"/>
<keyword evidence="10" id="KW-1185">Reference proteome</keyword>
<evidence type="ECO:0000256" key="4">
    <source>
        <dbReference type="ARBA" id="ARBA00022786"/>
    </source>
</evidence>
<dbReference type="PROSITE" id="PS00972">
    <property type="entry name" value="USP_1"/>
    <property type="match status" value="1"/>
</dbReference>
<evidence type="ECO:0000256" key="6">
    <source>
        <dbReference type="ARBA" id="ARBA00022807"/>
    </source>
</evidence>
<dbReference type="GO" id="GO:0006508">
    <property type="term" value="P:proteolysis"/>
    <property type="evidence" value="ECO:0007669"/>
    <property type="project" value="UniProtKB-KW"/>
</dbReference>